<feature type="compositionally biased region" description="Polar residues" evidence="16">
    <location>
        <begin position="1140"/>
        <end position="1158"/>
    </location>
</feature>
<keyword evidence="9" id="KW-0256">Endoplasmic reticulum</keyword>
<dbReference type="PROSITE" id="PS50294">
    <property type="entry name" value="WD_REPEATS_REGION"/>
    <property type="match status" value="1"/>
</dbReference>
<feature type="repeat" description="WD" evidence="15">
    <location>
        <begin position="256"/>
        <end position="298"/>
    </location>
</feature>
<keyword evidence="10" id="KW-0931">ER-Golgi transport</keyword>
<feature type="compositionally biased region" description="Pro residues" evidence="16">
    <location>
        <begin position="982"/>
        <end position="1000"/>
    </location>
</feature>
<evidence type="ECO:0000256" key="12">
    <source>
        <dbReference type="ARBA" id="ARBA00023136"/>
    </source>
</evidence>
<evidence type="ECO:0000259" key="17">
    <source>
        <dbReference type="Pfam" id="PF07304"/>
    </source>
</evidence>
<keyword evidence="7 15" id="KW-0853">WD repeat</keyword>
<feature type="region of interest" description="Disordered" evidence="16">
    <location>
        <begin position="784"/>
        <end position="1183"/>
    </location>
</feature>
<comment type="function">
    <text evidence="14">Component of the coat protein complex II (COPII) which promotes the formation of transport vesicles from the endoplasmic reticulum (ER). The coat has two main functions, the physical deformation of the endoplasmic reticulum membrane into vesicles and the selection of cargo molecules.</text>
</comment>
<dbReference type="InterPro" id="IPR001680">
    <property type="entry name" value="WD40_rpt"/>
</dbReference>
<dbReference type="GO" id="GO:0005789">
    <property type="term" value="C:endoplasmic reticulum membrane"/>
    <property type="evidence" value="ECO:0007669"/>
    <property type="project" value="UniProtKB-SubCell"/>
</dbReference>
<dbReference type="GO" id="GO:0070971">
    <property type="term" value="C:endoplasmic reticulum exit site"/>
    <property type="evidence" value="ECO:0007669"/>
    <property type="project" value="TreeGrafter"/>
</dbReference>
<evidence type="ECO:0000313" key="19">
    <source>
        <dbReference type="Proteomes" id="UP000490939"/>
    </source>
</evidence>
<reference evidence="18 19" key="1">
    <citation type="submission" date="2019-07" db="EMBL/GenBank/DDBJ databases">
        <title>Venturia inaequalis Genome Resource.</title>
        <authorList>
            <person name="Lichtner F.J."/>
        </authorList>
    </citation>
    <scope>NUCLEOTIDE SEQUENCE [LARGE SCALE GENOMIC DNA]</scope>
    <source>
        <strain evidence="18 19">DMI_063113</strain>
    </source>
</reference>
<evidence type="ECO:0000256" key="3">
    <source>
        <dbReference type="ARBA" id="ARBA00009358"/>
    </source>
</evidence>
<dbReference type="InterPro" id="IPR015943">
    <property type="entry name" value="WD40/YVTN_repeat-like_dom_sf"/>
</dbReference>
<feature type="compositionally biased region" description="Low complexity" evidence="16">
    <location>
        <begin position="1011"/>
        <end position="1035"/>
    </location>
</feature>
<evidence type="ECO:0000313" key="18">
    <source>
        <dbReference type="EMBL" id="KAE9991960.1"/>
    </source>
</evidence>
<comment type="subcellular location">
    <subcellularLocation>
        <location evidence="1">Cytoplasmic vesicle</location>
        <location evidence="1">COPII-coated vesicle membrane</location>
        <topology evidence="1">Peripheral membrane protein</topology>
        <orientation evidence="1">Cytoplasmic side</orientation>
    </subcellularLocation>
    <subcellularLocation>
        <location evidence="2">Endoplasmic reticulum membrane</location>
        <topology evidence="2">Peripheral membrane protein</topology>
        <orientation evidence="2">Cytoplasmic side</orientation>
    </subcellularLocation>
</comment>
<dbReference type="SUPFAM" id="SSF50978">
    <property type="entry name" value="WD40 repeat-like"/>
    <property type="match status" value="1"/>
</dbReference>
<keyword evidence="13" id="KW-0968">Cytoplasmic vesicle</keyword>
<dbReference type="PANTHER" id="PTHR13923:SF11">
    <property type="entry name" value="SECRETORY 31, ISOFORM D"/>
    <property type="match status" value="1"/>
</dbReference>
<dbReference type="GO" id="GO:0015031">
    <property type="term" value="P:protein transport"/>
    <property type="evidence" value="ECO:0007669"/>
    <property type="project" value="UniProtKB-KW"/>
</dbReference>
<keyword evidence="8" id="KW-0677">Repeat</keyword>
<dbReference type="InterPro" id="IPR009917">
    <property type="entry name" value="SRA1/Sec31"/>
</dbReference>
<evidence type="ECO:0000256" key="8">
    <source>
        <dbReference type="ARBA" id="ARBA00022737"/>
    </source>
</evidence>
<evidence type="ECO:0000256" key="4">
    <source>
        <dbReference type="ARBA" id="ARBA00013507"/>
    </source>
</evidence>
<keyword evidence="12" id="KW-0472">Membrane</keyword>
<evidence type="ECO:0000256" key="16">
    <source>
        <dbReference type="SAM" id="MobiDB-lite"/>
    </source>
</evidence>
<keyword evidence="11" id="KW-0653">Protein transport</keyword>
<protein>
    <recommendedName>
        <fullName evidence="5">Protein transport protein SEC31</fullName>
    </recommendedName>
    <alternativeName>
        <fullName evidence="4">Protein transport protein sec31</fullName>
    </alternativeName>
</protein>
<dbReference type="GO" id="GO:0005198">
    <property type="term" value="F:structural molecule activity"/>
    <property type="evidence" value="ECO:0007669"/>
    <property type="project" value="TreeGrafter"/>
</dbReference>
<dbReference type="Proteomes" id="UP000490939">
    <property type="component" value="Unassembled WGS sequence"/>
</dbReference>
<feature type="domain" description="SRA1/Sec31" evidence="17">
    <location>
        <begin position="1154"/>
        <end position="1282"/>
    </location>
</feature>
<feature type="compositionally biased region" description="Low complexity" evidence="16">
    <location>
        <begin position="784"/>
        <end position="825"/>
    </location>
</feature>
<dbReference type="PANTHER" id="PTHR13923">
    <property type="entry name" value="SEC31-RELATED PROTEIN"/>
    <property type="match status" value="1"/>
</dbReference>
<evidence type="ECO:0000256" key="10">
    <source>
        <dbReference type="ARBA" id="ARBA00022892"/>
    </source>
</evidence>
<feature type="compositionally biased region" description="Pro residues" evidence="16">
    <location>
        <begin position="1097"/>
        <end position="1132"/>
    </location>
</feature>
<feature type="compositionally biased region" description="Low complexity" evidence="16">
    <location>
        <begin position="1083"/>
        <end position="1096"/>
    </location>
</feature>
<evidence type="ECO:0000256" key="13">
    <source>
        <dbReference type="ARBA" id="ARBA00023329"/>
    </source>
</evidence>
<dbReference type="Gene3D" id="2.130.10.10">
    <property type="entry name" value="YVTN repeat-like/Quinoprotein amine dehydrogenase"/>
    <property type="match status" value="1"/>
</dbReference>
<evidence type="ECO:0000256" key="14">
    <source>
        <dbReference type="ARBA" id="ARBA00025471"/>
    </source>
</evidence>
<evidence type="ECO:0000256" key="11">
    <source>
        <dbReference type="ARBA" id="ARBA00022927"/>
    </source>
</evidence>
<organism evidence="18 19">
    <name type="scientific">Venturia inaequalis</name>
    <name type="common">Apple scab fungus</name>
    <dbReference type="NCBI Taxonomy" id="5025"/>
    <lineage>
        <taxon>Eukaryota</taxon>
        <taxon>Fungi</taxon>
        <taxon>Dikarya</taxon>
        <taxon>Ascomycota</taxon>
        <taxon>Pezizomycotina</taxon>
        <taxon>Dothideomycetes</taxon>
        <taxon>Pleosporomycetidae</taxon>
        <taxon>Venturiales</taxon>
        <taxon>Venturiaceae</taxon>
        <taxon>Venturia</taxon>
    </lineage>
</organism>
<evidence type="ECO:0000256" key="15">
    <source>
        <dbReference type="PROSITE-ProRule" id="PRU00221"/>
    </source>
</evidence>
<dbReference type="GO" id="GO:0030127">
    <property type="term" value="C:COPII vesicle coat"/>
    <property type="evidence" value="ECO:0007669"/>
    <property type="project" value="TreeGrafter"/>
</dbReference>
<evidence type="ECO:0000256" key="1">
    <source>
        <dbReference type="ARBA" id="ARBA00004299"/>
    </source>
</evidence>
<dbReference type="Gene3D" id="1.20.940.10">
    <property type="entry name" value="Functional domain of the splicing factor Prp18"/>
    <property type="match status" value="1"/>
</dbReference>
<evidence type="ECO:0000256" key="6">
    <source>
        <dbReference type="ARBA" id="ARBA00022448"/>
    </source>
</evidence>
<dbReference type="SMART" id="SM00320">
    <property type="entry name" value="WD40"/>
    <property type="match status" value="5"/>
</dbReference>
<evidence type="ECO:0000256" key="9">
    <source>
        <dbReference type="ARBA" id="ARBA00022824"/>
    </source>
</evidence>
<name>A0A8H3ZA80_VENIN</name>
<dbReference type="PROSITE" id="PS50082">
    <property type="entry name" value="WD_REPEATS_2"/>
    <property type="match status" value="1"/>
</dbReference>
<dbReference type="EMBL" id="WNWR01000076">
    <property type="protein sequence ID" value="KAE9991960.1"/>
    <property type="molecule type" value="Genomic_DNA"/>
</dbReference>
<sequence>MVRIREISRTAVFAWSPSATAPSIATGTKAGAVDADFSNETQLELWDLDIGNQQQGIELDPAATISVDSSFYDIAWSQPLDGHSNGIIAGGLESGALDLWDASKLRTDSSTAHISRITKHTGSIKSLDFNPTDHKLLATAGAKAELYVHDVTNSAAAFRLGTAAARADDYDAVGWNKKVAHILATGSSGGLATVWDMRGKKEVRTLTNNGRKLPAVSAIAWSPEQSTKLATATSSDQEPQVLLWDLRNPVVPEVTLRGHEQGILSLAWNEQDPNLLVSCGKDNRTVCWNVKTGESFGEYPIVTNWTFQSRWSPRQPGLLATASFDGKIGVQTIQNTNADTSNAVATPSLDDADFFAQAGNQPTGKAFSLPVAPKWLERPISASFGFGGKLIIVAPKDAASRASKVSIESFVVDDSIGEAANKFEEILQKNDMTTFCESKIAGAKTEEEKADWTVIETLISGSRKGLRDYLGFAPAEPETNGETVTKANGFDDDDDAGFFGGDSAEDSFLSTLASTKGARSNNPFKIYSGSETDADKSITKALMLGNFEQALDVCLKEDRISDAFMIAICGGNKCIEKAQNAYFKRKEEGPNYLRLLASVVGKNLWDVVYNADLADWKEVLATLCTFADEKEFPDLCEALGDRLEETVEEGSTPAITRKDASFCYLAGSKLEKVVGNWTQELQESEKVALQEGEGDSAFSIHARVLQDFVEKVTVFRQVTKFTDPDATKSEGWKLEPLYAKYTEYAEILASHGKLQIAERYLELLPAQYSAADAAKTRVKQATRKATATAATQRQTTAATTSATQRGQRVVPAYAPTQQTPAVPAPGTGFGNPYAPARTPALTQPLGTGNQSGGTRNSYAPTGLQQSQQSAYQPPQQQNAYAPQGYQTPQSQASAPYGGYQQPHSAVPPPPKSTASPLPVPAALRSSIPDWNDTPDFGSKPISRRATPAMIGAPVTSPYAGTPGGIAPPPTAPLAAQSRGTPPVGPPPKAGAPRLMSPPPQLQDNRRPSSSAANAYAPAPAAQAQPFPAPQQHLPARVSSPYTPPVGSAPSNSRYAPAPGSQPAPVQQGYGGPGGRPIAPPPSASSYAQSPYGQVPAPSGPPPSVARAPPPIAHAAPPPPPKGGPVAPPPAGPPRARQRGTSQATNVQLPPPQRSNSRPPTAESEGPPAPKYPPGDRSHIPPGSQQMFQLLSTEMARIKSKAPAQFRPQVLDTEKRLSILFDHLNNEDLLKPGTIAEMTELSQFIEGRKFEQAQALFTDIMTSKTDEGSNWMVGVKRLIQMSRATPVRNYTFGEWDDFDHVVFESTTESARKEECV</sequence>
<dbReference type="InterPro" id="IPR040251">
    <property type="entry name" value="SEC31-like"/>
</dbReference>
<dbReference type="GO" id="GO:0007029">
    <property type="term" value="P:endoplasmic reticulum organization"/>
    <property type="evidence" value="ECO:0007669"/>
    <property type="project" value="TreeGrafter"/>
</dbReference>
<dbReference type="Gene3D" id="1.25.40.1030">
    <property type="match status" value="1"/>
</dbReference>
<evidence type="ECO:0000256" key="2">
    <source>
        <dbReference type="ARBA" id="ARBA00004397"/>
    </source>
</evidence>
<dbReference type="Pfam" id="PF00400">
    <property type="entry name" value="WD40"/>
    <property type="match status" value="1"/>
</dbReference>
<dbReference type="InterPro" id="IPR036322">
    <property type="entry name" value="WD40_repeat_dom_sf"/>
</dbReference>
<evidence type="ECO:0000256" key="5">
    <source>
        <dbReference type="ARBA" id="ARBA00021236"/>
    </source>
</evidence>
<dbReference type="FunFam" id="1.20.940.10:FF:000007">
    <property type="entry name" value="Protein transport protein (SEC31), putative"/>
    <property type="match status" value="1"/>
</dbReference>
<feature type="compositionally biased region" description="Polar residues" evidence="16">
    <location>
        <begin position="840"/>
        <end position="863"/>
    </location>
</feature>
<dbReference type="GO" id="GO:0090110">
    <property type="term" value="P:COPII-coated vesicle cargo loading"/>
    <property type="evidence" value="ECO:0007669"/>
    <property type="project" value="TreeGrafter"/>
</dbReference>
<feature type="compositionally biased region" description="Low complexity" evidence="16">
    <location>
        <begin position="864"/>
        <end position="886"/>
    </location>
</feature>
<gene>
    <name evidence="18" type="ORF">EG327_010527</name>
</gene>
<dbReference type="Pfam" id="PF07304">
    <property type="entry name" value="SRA1"/>
    <property type="match status" value="1"/>
</dbReference>
<dbReference type="FunFam" id="2.130.10.10:FF:000193">
    <property type="entry name" value="Protein transport protein SEC31, putative"/>
    <property type="match status" value="1"/>
</dbReference>
<accession>A0A8H3ZA80</accession>
<proteinExistence type="inferred from homology"/>
<evidence type="ECO:0000256" key="7">
    <source>
        <dbReference type="ARBA" id="ARBA00022574"/>
    </source>
</evidence>
<comment type="caution">
    <text evidence="18">The sequence shown here is derived from an EMBL/GenBank/DDBJ whole genome shotgun (WGS) entry which is preliminary data.</text>
</comment>
<keyword evidence="19" id="KW-1185">Reference proteome</keyword>
<keyword evidence="6" id="KW-0813">Transport</keyword>
<comment type="similarity">
    <text evidence="3">Belongs to the WD repeat SEC31 family.</text>
</comment>